<dbReference type="InterPro" id="IPR051036">
    <property type="entry name" value="SIGLEC"/>
</dbReference>
<protein>
    <submittedName>
        <fullName evidence="11">Si:dkey-24p1.7</fullName>
    </submittedName>
</protein>
<dbReference type="Ensembl" id="ENSCCRT00020041521.1">
    <property type="protein sequence ID" value="ENSCCRP00020038029.1"/>
    <property type="gene ID" value="ENSCCRG00020016979.1"/>
</dbReference>
<evidence type="ECO:0000256" key="2">
    <source>
        <dbReference type="ARBA" id="ARBA00022692"/>
    </source>
</evidence>
<evidence type="ECO:0000256" key="8">
    <source>
        <dbReference type="SAM" id="MobiDB-lite"/>
    </source>
</evidence>
<keyword evidence="3" id="KW-0430">Lectin</keyword>
<evidence type="ECO:0000256" key="4">
    <source>
        <dbReference type="ARBA" id="ARBA00022889"/>
    </source>
</evidence>
<feature type="compositionally biased region" description="Basic and acidic residues" evidence="8">
    <location>
        <begin position="582"/>
        <end position="602"/>
    </location>
</feature>
<organism evidence="11 12">
    <name type="scientific">Cyprinus carpio</name>
    <name type="common">Common carp</name>
    <dbReference type="NCBI Taxonomy" id="7962"/>
    <lineage>
        <taxon>Eukaryota</taxon>
        <taxon>Metazoa</taxon>
        <taxon>Chordata</taxon>
        <taxon>Craniata</taxon>
        <taxon>Vertebrata</taxon>
        <taxon>Euteleostomi</taxon>
        <taxon>Actinopterygii</taxon>
        <taxon>Neopterygii</taxon>
        <taxon>Teleostei</taxon>
        <taxon>Ostariophysi</taxon>
        <taxon>Cypriniformes</taxon>
        <taxon>Cyprinidae</taxon>
        <taxon>Cyprininae</taxon>
        <taxon>Cyprinus</taxon>
    </lineage>
</organism>
<feature type="compositionally biased region" description="Acidic residues" evidence="8">
    <location>
        <begin position="603"/>
        <end position="617"/>
    </location>
</feature>
<dbReference type="PANTHER" id="PTHR12035">
    <property type="entry name" value="SIALIC ACID BINDING IMMUNOGLOBULIN-LIKE LECTIN"/>
    <property type="match status" value="1"/>
</dbReference>
<evidence type="ECO:0000256" key="3">
    <source>
        <dbReference type="ARBA" id="ARBA00022734"/>
    </source>
</evidence>
<keyword evidence="5 9" id="KW-1133">Transmembrane helix</keyword>
<proteinExistence type="inferred from homology"/>
<feature type="region of interest" description="Disordered" evidence="8">
    <location>
        <begin position="515"/>
        <end position="542"/>
    </location>
</feature>
<dbReference type="PROSITE" id="PS50835">
    <property type="entry name" value="IG_LIKE"/>
    <property type="match status" value="2"/>
</dbReference>
<accession>A0A8C2HDW6</accession>
<dbReference type="InterPro" id="IPR036179">
    <property type="entry name" value="Ig-like_dom_sf"/>
</dbReference>
<dbReference type="Ensembl" id="ENSCCRT00020041520.1">
    <property type="protein sequence ID" value="ENSCCRP00020038028.1"/>
    <property type="gene ID" value="ENSCCRG00020016979.1"/>
</dbReference>
<evidence type="ECO:0000256" key="1">
    <source>
        <dbReference type="ARBA" id="ARBA00004167"/>
    </source>
</evidence>
<dbReference type="GO" id="GO:0033691">
    <property type="term" value="F:sialic acid binding"/>
    <property type="evidence" value="ECO:0007669"/>
    <property type="project" value="TreeGrafter"/>
</dbReference>
<dbReference type="InterPro" id="IPR007110">
    <property type="entry name" value="Ig-like_dom"/>
</dbReference>
<dbReference type="Pfam" id="PF13927">
    <property type="entry name" value="Ig_3"/>
    <property type="match status" value="1"/>
</dbReference>
<keyword evidence="6 9" id="KW-0472">Membrane</keyword>
<evidence type="ECO:0000259" key="10">
    <source>
        <dbReference type="PROSITE" id="PS50835"/>
    </source>
</evidence>
<keyword evidence="2 9" id="KW-0812">Transmembrane</keyword>
<evidence type="ECO:0000256" key="7">
    <source>
        <dbReference type="ARBA" id="ARBA00038361"/>
    </source>
</evidence>
<dbReference type="GO" id="GO:0005886">
    <property type="term" value="C:plasma membrane"/>
    <property type="evidence" value="ECO:0007669"/>
    <property type="project" value="TreeGrafter"/>
</dbReference>
<feature type="region of interest" description="Disordered" evidence="8">
    <location>
        <begin position="564"/>
        <end position="626"/>
    </location>
</feature>
<reference evidence="11" key="1">
    <citation type="submission" date="2025-05" db="UniProtKB">
        <authorList>
            <consortium name="Ensembl"/>
        </authorList>
    </citation>
    <scope>IDENTIFICATION</scope>
</reference>
<dbReference type="SMART" id="SM00409">
    <property type="entry name" value="IG"/>
    <property type="match status" value="3"/>
</dbReference>
<evidence type="ECO:0000256" key="9">
    <source>
        <dbReference type="SAM" id="Phobius"/>
    </source>
</evidence>
<feature type="domain" description="Ig-like" evidence="10">
    <location>
        <begin position="330"/>
        <end position="415"/>
    </location>
</feature>
<dbReference type="InterPro" id="IPR013783">
    <property type="entry name" value="Ig-like_fold"/>
</dbReference>
<feature type="domain" description="Ig-like" evidence="10">
    <location>
        <begin position="236"/>
        <end position="328"/>
    </location>
</feature>
<dbReference type="Gene3D" id="2.60.40.10">
    <property type="entry name" value="Immunoglobulins"/>
    <property type="match status" value="3"/>
</dbReference>
<dbReference type="AlphaFoldDB" id="A0A8C2HDW6"/>
<name>A0A8C2HDW6_CYPCA</name>
<evidence type="ECO:0000256" key="6">
    <source>
        <dbReference type="ARBA" id="ARBA00023136"/>
    </source>
</evidence>
<comment type="similarity">
    <text evidence="7">Belongs to the immunoglobulin superfamily. SIGLEC (sialic acid binding Ig-like lectin) family.</text>
</comment>
<evidence type="ECO:0000256" key="5">
    <source>
        <dbReference type="ARBA" id="ARBA00022989"/>
    </source>
</evidence>
<dbReference type="InterPro" id="IPR003599">
    <property type="entry name" value="Ig_sub"/>
</dbReference>
<sequence length="626" mass="69901">MLSTFLARDAFFLLSCYPVPLLSCLLYCFLKYTKPPAACWCKLIFEGVLKRKYMIRGRVHFVHCYLYAASAVRKTNASENIVKGLTRENDLWNTFKMHIISRCTILFILICCVQANNNGKNKDGNISFNPPEVTAVSGLCALISCTFTYPAQPKTVQWILCNNPTECKNISEGQNRGRKLIETEQIKWLEPDLSKNNCSSIIKEIKEDEREYTFKFVRQGKTLHNSSVKIIIQDEPIMDIPDLSEGEETNLTCSAPFPCPGAPPVITWWIKKIGGNIIYLKDNITLTTSKNLYLSTLTLTPSSDLHDGTVGCDVSYGSKNISTRRTLEVKYVKTLQILGNSKVMEGDTLSLNCTVESHPPSSDPVWSFNGTTKTFMNPTFAGSFMITNVTKEHAGVYGCTRTYVNKTLNASFTISIIRDTNKSKVNESFSPGSNNIALNDTRNTTVQGIIEDFLMNWDTSKILTFVAGMVCSALIFSVVLCCLVSCHRGKKHKVPTANPDTEVNLEMVPTDAAQTGTNEETPLHGQLNGGNPNTAGPTDGAEENEAVGMDAKETDYASIDYSLLKNRAPEEEEKEPTSTDYAEIKRDKRRDEKERAVLRDGDDQIETQDQMEGEEELYSNSQELKF</sequence>
<dbReference type="SUPFAM" id="SSF48726">
    <property type="entry name" value="Immunoglobulin"/>
    <property type="match status" value="2"/>
</dbReference>
<dbReference type="PANTHER" id="PTHR12035:SF128">
    <property type="entry name" value="BRANCHED CHAIN KETO ACID DEHYDROGENASE E1 SUBUNIT BETA,-LIKE-RELATED"/>
    <property type="match status" value="1"/>
</dbReference>
<dbReference type="GO" id="GO:0007155">
    <property type="term" value="P:cell adhesion"/>
    <property type="evidence" value="ECO:0007669"/>
    <property type="project" value="UniProtKB-KW"/>
</dbReference>
<dbReference type="GO" id="GO:0030246">
    <property type="term" value="F:carbohydrate binding"/>
    <property type="evidence" value="ECO:0007669"/>
    <property type="project" value="UniProtKB-KW"/>
</dbReference>
<evidence type="ECO:0000313" key="12">
    <source>
        <dbReference type="Proteomes" id="UP000694701"/>
    </source>
</evidence>
<evidence type="ECO:0000313" key="11">
    <source>
        <dbReference type="Ensembl" id="ENSCCRP00020038029.1"/>
    </source>
</evidence>
<comment type="subcellular location">
    <subcellularLocation>
        <location evidence="1">Membrane</location>
        <topology evidence="1">Single-pass membrane protein</topology>
    </subcellularLocation>
</comment>
<feature type="transmembrane region" description="Helical" evidence="9">
    <location>
        <begin position="462"/>
        <end position="484"/>
    </location>
</feature>
<keyword evidence="4" id="KW-0130">Cell adhesion</keyword>
<dbReference type="Proteomes" id="UP000694701">
    <property type="component" value="Unplaced"/>
</dbReference>